<dbReference type="PROSITE" id="PS51624">
    <property type="entry name" value="SAM_MT_TRMH_2"/>
    <property type="match status" value="1"/>
</dbReference>
<dbReference type="SUPFAM" id="SSF48371">
    <property type="entry name" value="ARM repeat"/>
    <property type="match status" value="1"/>
</dbReference>
<organism evidence="16 17">
    <name type="scientific">Rousettus aegyptiacus</name>
    <name type="common">Egyptian fruit bat</name>
    <name type="synonym">Pteropus aegyptiacus</name>
    <dbReference type="NCBI Taxonomy" id="9407"/>
    <lineage>
        <taxon>Eukaryota</taxon>
        <taxon>Metazoa</taxon>
        <taxon>Chordata</taxon>
        <taxon>Craniata</taxon>
        <taxon>Vertebrata</taxon>
        <taxon>Euteleostomi</taxon>
        <taxon>Mammalia</taxon>
        <taxon>Eutheria</taxon>
        <taxon>Laurasiatheria</taxon>
        <taxon>Chiroptera</taxon>
        <taxon>Yinpterochiroptera</taxon>
        <taxon>Pteropodoidea</taxon>
        <taxon>Pteropodidae</taxon>
        <taxon>Rousettinae</taxon>
        <taxon>Rousettus</taxon>
    </lineage>
</organism>
<dbReference type="CDD" id="cd18091">
    <property type="entry name" value="SpoU-like_TRM3-like"/>
    <property type="match status" value="1"/>
</dbReference>
<evidence type="ECO:0000256" key="5">
    <source>
        <dbReference type="ARBA" id="ARBA00022691"/>
    </source>
</evidence>
<evidence type="ECO:0000256" key="9">
    <source>
        <dbReference type="ARBA" id="ARBA00093361"/>
    </source>
</evidence>
<evidence type="ECO:0000256" key="2">
    <source>
        <dbReference type="ARBA" id="ARBA00011407"/>
    </source>
</evidence>
<evidence type="ECO:0000256" key="7">
    <source>
        <dbReference type="ARBA" id="ARBA00022990"/>
    </source>
</evidence>
<dbReference type="GO" id="GO:0141100">
    <property type="term" value="F:tRNA (guanine(18)-2'-O)-methyltransferase activity"/>
    <property type="evidence" value="ECO:0007669"/>
    <property type="project" value="UniProtKB-EC"/>
</dbReference>
<gene>
    <name evidence="16" type="ORF">HJG63_018880</name>
</gene>
<dbReference type="GO" id="GO:0003723">
    <property type="term" value="F:RNA binding"/>
    <property type="evidence" value="ECO:0007669"/>
    <property type="project" value="UniProtKB-KW"/>
</dbReference>
<feature type="region of interest" description="Disordered" evidence="13">
    <location>
        <begin position="837"/>
        <end position="858"/>
    </location>
</feature>
<evidence type="ECO:0000313" key="16">
    <source>
        <dbReference type="EMBL" id="KAF6395631.1"/>
    </source>
</evidence>
<keyword evidence="17" id="KW-1185">Reference proteome</keyword>
<evidence type="ECO:0000313" key="17">
    <source>
        <dbReference type="Proteomes" id="UP000593571"/>
    </source>
</evidence>
<dbReference type="Proteomes" id="UP000593571">
    <property type="component" value="Unassembled WGS sequence"/>
</dbReference>
<dbReference type="InterPro" id="IPR044748">
    <property type="entry name" value="Trm3/TARBP1_C"/>
</dbReference>
<dbReference type="SUPFAM" id="SSF75217">
    <property type="entry name" value="alpha/beta knot"/>
    <property type="match status" value="1"/>
</dbReference>
<comment type="function">
    <text evidence="9">S-adenosyl-L-methionine-dependent 2'-O-ribose methyltransferase that catalyzes the formation of 2'-O-methylguanosine at position 18 (Gm18) in a subset of tRNA. Selectively mediates Gm18 methylation of tRNAGln-TTG/CTG and tRNASer-TGA/GCT. Gm18 modification can enhance the stability of modified tRNAs.</text>
</comment>
<evidence type="ECO:0000256" key="13">
    <source>
        <dbReference type="SAM" id="MobiDB-lite"/>
    </source>
</evidence>
<evidence type="ECO:0000256" key="11">
    <source>
        <dbReference type="ARBA" id="ARBA00093636"/>
    </source>
</evidence>
<dbReference type="EMBL" id="JACASE010000018">
    <property type="protein sequence ID" value="KAF6395631.1"/>
    <property type="molecule type" value="Genomic_DNA"/>
</dbReference>
<evidence type="ECO:0000256" key="6">
    <source>
        <dbReference type="ARBA" id="ARBA00022884"/>
    </source>
</evidence>
<accession>A0A7J8BAU1</accession>
<dbReference type="PANTHER" id="PTHR12029">
    <property type="entry name" value="RNA METHYLTRANSFERASE"/>
    <property type="match status" value="1"/>
</dbReference>
<evidence type="ECO:0000259" key="15">
    <source>
        <dbReference type="Pfam" id="PF25050"/>
    </source>
</evidence>
<keyword evidence="6" id="KW-0694">RNA-binding</keyword>
<comment type="catalytic activity">
    <reaction evidence="8">
        <text>guanosine(18) in tRNA + S-adenosyl-L-methionine = 2'-O-methylguanosine(18) in tRNA + S-adenosyl-L-homocysteine + H(+)</text>
        <dbReference type="Rhea" id="RHEA:20077"/>
        <dbReference type="Rhea" id="RHEA-COMP:10190"/>
        <dbReference type="Rhea" id="RHEA-COMP:10192"/>
        <dbReference type="ChEBI" id="CHEBI:15378"/>
        <dbReference type="ChEBI" id="CHEBI:57856"/>
        <dbReference type="ChEBI" id="CHEBI:59789"/>
        <dbReference type="ChEBI" id="CHEBI:74269"/>
        <dbReference type="ChEBI" id="CHEBI:74445"/>
        <dbReference type="EC" id="2.1.1.34"/>
    </reaction>
    <physiologicalReaction direction="left-to-right" evidence="8">
        <dbReference type="Rhea" id="RHEA:20078"/>
    </physiologicalReaction>
</comment>
<reference evidence="16 17" key="1">
    <citation type="journal article" date="2020" name="Nature">
        <title>Six reference-quality genomes reveal evolution of bat adaptations.</title>
        <authorList>
            <person name="Jebb D."/>
            <person name="Huang Z."/>
            <person name="Pippel M."/>
            <person name="Hughes G.M."/>
            <person name="Lavrichenko K."/>
            <person name="Devanna P."/>
            <person name="Winkler S."/>
            <person name="Jermiin L.S."/>
            <person name="Skirmuntt E.C."/>
            <person name="Katzourakis A."/>
            <person name="Burkitt-Gray L."/>
            <person name="Ray D.A."/>
            <person name="Sullivan K.A.M."/>
            <person name="Roscito J.G."/>
            <person name="Kirilenko B.M."/>
            <person name="Davalos L.M."/>
            <person name="Corthals A.P."/>
            <person name="Power M.L."/>
            <person name="Jones G."/>
            <person name="Ransome R.D."/>
            <person name="Dechmann D.K.N."/>
            <person name="Locatelli A.G."/>
            <person name="Puechmaille S.J."/>
            <person name="Fedrigo O."/>
            <person name="Jarvis E.D."/>
            <person name="Hiller M."/>
            <person name="Vernes S.C."/>
            <person name="Myers E.W."/>
            <person name="Teeling E.C."/>
        </authorList>
    </citation>
    <scope>NUCLEOTIDE SEQUENCE [LARGE SCALE GENOMIC DNA]</scope>
    <source>
        <strain evidence="16">MRouAeg1</strain>
        <tissue evidence="16">Muscle</tissue>
    </source>
</reference>
<dbReference type="InterPro" id="IPR029026">
    <property type="entry name" value="tRNA_m1G_MTases_N"/>
</dbReference>
<keyword evidence="3" id="KW-0489">Methyltransferase</keyword>
<dbReference type="Gene3D" id="3.40.1280.10">
    <property type="match status" value="1"/>
</dbReference>
<name>A0A7J8BAU1_ROUAE</name>
<evidence type="ECO:0000256" key="12">
    <source>
        <dbReference type="ARBA" id="ARBA00093656"/>
    </source>
</evidence>
<protein>
    <recommendedName>
        <fullName evidence="11">tRNA (guanosine(18)-2'-O)-methyltransferase TARBP1</fullName>
        <ecNumber evidence="10">2.1.1.34</ecNumber>
    </recommendedName>
    <alternativeName>
        <fullName evidence="12">TAR RNA-binding protein 1</fullName>
    </alternativeName>
</protein>
<sequence>MEWVLAEALLEQSQDPRVLFVTLCRGEASAERVETLRFLLQRLEDEAARGGGGGDALPEAAREVAAGYLMPLLRGPRLRPAGAPDPDPGPPARRRVLRAAGAALRSCARLAGDPSLAAALAEEALDDLLAAGPAPGLEGGAEAALEVLAAVGPCLRPREDGPLLERVAQTALALALAGDGEAAALAAGRLLPALGQGGAAALRAVWGGLVALSGPGRVGPRLQVLSALAERLLPGHPAHDAGPDARRCARFWRTVQAGLAHHEDALTRKRARYLLRRAVEVSAERGDDCTCDPGDANAGPSLFWWSGKKKDELLKFWENYILILESLEGNQVHVIRPVLPKLNDLFEGAMSQEDHGACWLLHPSWHMCVYKRMFESENKVLSKEGVLHFLELFEAKRLPFAPEVSEFIIGPLMDALSESSLYSRSPGQLIGSGSPLGLKLQKFLVTYTSLLPEETKSGFLLKFIQRMTSRHWCAVPILFLSRALASVPKCSALAREGLLALRDVLQCTMATHQILLRGAAQCCLLQAAMHLVDAEKVSLSDVSAFLMSLRQEESLGRGTSLWTELCDWLRVNEACFGRSAARSPGGLQEPASLNAYVKTLVQEYVKPPAWETGGDCGVPDRGEAQLVALMVLLAVDVEGRRSRHSEKQRTQNVLRMFLEPLLDALARAGTSAYLPVPRSERSLQLLLQLLRACSPEASGAQDDEVFTLLRNLVLPATDSIAEFVLRRLTVGELSSVSDLDRCRLCLRAFMELTRLHAERAGEGGPGLWRVLRPLRSASIRHLQDADGGQEPTLGRQIQKVVSMAALAAVCEATAWQPECTQDALDAGATDSFLASLPRGQTLQKPRPGALSSVSEEPSSQGWGKVVAQYVHDQWACLAFLLEKHRAPASDAARNPGSTLRSALDALGVLPAQQASPVLRCMKTLVPQLLAPAEPLCIEAFDAAWKIVSSLSNTQLIFWSNLKAFVQFVFDAKVLTIAAKIKGQAFLKIKEIMYQMIEMSAVKTGVFNTLISYCCQSWMVPASSASRVGSLANAKNYSELVLEACIFGTVFRRDQRLIQDVQTFVENLGHDCAANVVIENTKREDHYVRICAVKFLCLLDDSDPSHKLFMEDLAIKLLDKDESVAKSRTRYYVNSQQHRVKNRIWQILLVLFPRFDQNFLNRIIDKIFQAGFINNQASVKYYIEWIIILILHKFPQFLPKFWDCFSDGEENLKTSICTFLSVLSHLDIITQNVPEKGPVLARALGLALRCCVHHHFGVRLHARLALKRTWSLCRAARAEGIDALMPVVESSLSHADGAGNAKRNWRRIQDHFFFAVFHPLEDYCLGTIFYILPRLSGLVEDEWIATDKFARFTDIPSDTAFQWYLSRSQLRELDPGAWAQQDAGSNPGEADKQSACSDVQRKVIPWKDTVPALDLEPALWGRDTALARPDGGLIVVASLIDKAANLGGLCRTCEVFGASALVLANPQCVNDRQFQYLSVSAEQWLPLVEVKPAQLADYLQQRKAEGYTIIGVEQTARSVALTQYRFPEKSLLLLGNEREGIPAALIPQLDVCVEIPQRGVTRSLNVHVSGALLVWEYTRQRLCGPPGREGPAPQTGHWCH</sequence>
<evidence type="ECO:0000256" key="1">
    <source>
        <dbReference type="ARBA" id="ARBA00007228"/>
    </source>
</evidence>
<dbReference type="GO" id="GO:0030488">
    <property type="term" value="P:tRNA methylation"/>
    <property type="evidence" value="ECO:0007669"/>
    <property type="project" value="InterPro"/>
</dbReference>
<feature type="domain" description="tRNA/rRNA methyltransferase SpoU type" evidence="14">
    <location>
        <begin position="1432"/>
        <end position="1573"/>
    </location>
</feature>
<dbReference type="OrthoDB" id="241340at2759"/>
<evidence type="ECO:0000256" key="8">
    <source>
        <dbReference type="ARBA" id="ARBA00093266"/>
    </source>
</evidence>
<dbReference type="FunFam" id="3.40.1280.10:FF:000010">
    <property type="entry name" value="probable methyltransferase TARBP1"/>
    <property type="match status" value="1"/>
</dbReference>
<feature type="domain" description="TARBP1" evidence="15">
    <location>
        <begin position="251"/>
        <end position="351"/>
    </location>
</feature>
<dbReference type="PANTHER" id="PTHR12029:SF11">
    <property type="entry name" value="METHYLTRANSFERASE TARBP1-RELATED"/>
    <property type="match status" value="1"/>
</dbReference>
<keyword evidence="4" id="KW-0808">Transferase</keyword>
<keyword evidence="7" id="KW-0007">Acetylation</keyword>
<comment type="caution">
    <text evidence="16">The sequence shown here is derived from an EMBL/GenBank/DDBJ whole genome shotgun (WGS) entry which is preliminary data.</text>
</comment>
<evidence type="ECO:0000256" key="4">
    <source>
        <dbReference type="ARBA" id="ARBA00022679"/>
    </source>
</evidence>
<dbReference type="Pfam" id="PF00588">
    <property type="entry name" value="SpoU_methylase"/>
    <property type="match status" value="1"/>
</dbReference>
<dbReference type="InterPro" id="IPR001537">
    <property type="entry name" value="SpoU_MeTrfase"/>
</dbReference>
<evidence type="ECO:0000256" key="3">
    <source>
        <dbReference type="ARBA" id="ARBA00022603"/>
    </source>
</evidence>
<dbReference type="InterPro" id="IPR045330">
    <property type="entry name" value="TRM3/TARBP1"/>
</dbReference>
<dbReference type="InterPro" id="IPR056921">
    <property type="entry name" value="TARBP1_dom"/>
</dbReference>
<evidence type="ECO:0000256" key="10">
    <source>
        <dbReference type="ARBA" id="ARBA00093594"/>
    </source>
</evidence>
<keyword evidence="5" id="KW-0949">S-adenosyl-L-methionine</keyword>
<proteinExistence type="inferred from homology"/>
<dbReference type="InterPro" id="IPR029028">
    <property type="entry name" value="Alpha/beta_knot_MTases"/>
</dbReference>
<dbReference type="InterPro" id="IPR025806">
    <property type="entry name" value="TARBP1"/>
</dbReference>
<comment type="subunit">
    <text evidence="2">Monomer and homodimer.</text>
</comment>
<comment type="similarity">
    <text evidence="1">Belongs to the class IV-like SAM-binding methyltransferase superfamily. RNA methyltransferase TrmH family.</text>
</comment>
<dbReference type="InterPro" id="IPR016024">
    <property type="entry name" value="ARM-type_fold"/>
</dbReference>
<evidence type="ECO:0000259" key="14">
    <source>
        <dbReference type="Pfam" id="PF00588"/>
    </source>
</evidence>
<dbReference type="EC" id="2.1.1.34" evidence="10"/>
<dbReference type="Pfam" id="PF25050">
    <property type="entry name" value="TARBP1"/>
    <property type="match status" value="1"/>
</dbReference>